<dbReference type="RefSeq" id="WP_075151301.1">
    <property type="nucleotide sequence ID" value="NZ_CP018820.1"/>
</dbReference>
<dbReference type="STRING" id="93064.BRX40_08470"/>
<evidence type="ECO:0000256" key="1">
    <source>
        <dbReference type="SAM" id="SignalP"/>
    </source>
</evidence>
<keyword evidence="1" id="KW-0732">Signal</keyword>
<evidence type="ECO:0000313" key="5">
    <source>
        <dbReference type="Proteomes" id="UP000185161"/>
    </source>
</evidence>
<evidence type="ECO:0000313" key="2">
    <source>
        <dbReference type="EMBL" id="APR52462.1"/>
    </source>
</evidence>
<evidence type="ECO:0000313" key="4">
    <source>
        <dbReference type="EMBL" id="RSY83940.1"/>
    </source>
</evidence>
<reference evidence="2" key="1">
    <citation type="submission" date="2016-12" db="EMBL/GenBank/DDBJ databases">
        <title>Whole genome sequencing of Sphingomonas koreensis.</title>
        <authorList>
            <person name="Conlan S."/>
            <person name="Thomas P.J."/>
            <person name="Mullikin J."/>
            <person name="Palmore T.N."/>
            <person name="Frank K.M."/>
            <person name="Segre J.A."/>
        </authorList>
    </citation>
    <scope>NUCLEOTIDE SEQUENCE</scope>
    <source>
        <strain evidence="2">ABOJV</strain>
    </source>
</reference>
<gene>
    <name evidence="2" type="ORF">BRX40_08470</name>
    <name evidence="3" type="ORF">CA257_14400</name>
    <name evidence="4" type="ORF">DAH66_12515</name>
</gene>
<evidence type="ECO:0000313" key="6">
    <source>
        <dbReference type="Proteomes" id="UP000286681"/>
    </source>
</evidence>
<proteinExistence type="predicted"/>
<protein>
    <submittedName>
        <fullName evidence="2">Uncharacterized protein</fullName>
    </submittedName>
</protein>
<evidence type="ECO:0000313" key="7">
    <source>
        <dbReference type="Proteomes" id="UP000287746"/>
    </source>
</evidence>
<accession>A0A1L6J947</accession>
<reference evidence="5" key="2">
    <citation type="submission" date="2016-12" db="EMBL/GenBank/DDBJ databases">
        <title>Whole genome sequencing of Sphingomonas sp. ABOJV.</title>
        <authorList>
            <person name="Conlan S."/>
            <person name="Thomas P.J."/>
            <person name="Mullikin J."/>
            <person name="Palmore T.N."/>
            <person name="Frank K.M."/>
            <person name="Segre J.A."/>
        </authorList>
    </citation>
    <scope>NUCLEOTIDE SEQUENCE [LARGE SCALE GENOMIC DNA]</scope>
    <source>
        <strain evidence="5">ABOJV</strain>
    </source>
</reference>
<dbReference type="EMBL" id="QQWO01000012">
    <property type="protein sequence ID" value="RSV01386.1"/>
    <property type="molecule type" value="Genomic_DNA"/>
</dbReference>
<dbReference type="Proteomes" id="UP000286681">
    <property type="component" value="Unassembled WGS sequence"/>
</dbReference>
<dbReference type="KEGG" id="skr:BRX40_08470"/>
<dbReference type="EMBL" id="CP018820">
    <property type="protein sequence ID" value="APR52462.1"/>
    <property type="molecule type" value="Genomic_DNA"/>
</dbReference>
<feature type="signal peptide" evidence="1">
    <location>
        <begin position="1"/>
        <end position="19"/>
    </location>
</feature>
<dbReference type="Proteomes" id="UP000185161">
    <property type="component" value="Chromosome"/>
</dbReference>
<dbReference type="EMBL" id="QQYZ01000010">
    <property type="protein sequence ID" value="RSY83940.1"/>
    <property type="molecule type" value="Genomic_DNA"/>
</dbReference>
<reference evidence="6 7" key="3">
    <citation type="submission" date="2018-07" db="EMBL/GenBank/DDBJ databases">
        <title>Genomic and Epidemiologic Investigation of an Indolent Hospital Outbreak.</title>
        <authorList>
            <person name="Johnson R.C."/>
            <person name="Deming C."/>
            <person name="Conlan S."/>
            <person name="Zellmer C.J."/>
            <person name="Michelin A.V."/>
            <person name="Lee-Lin S."/>
            <person name="Thomas P.J."/>
            <person name="Park M."/>
            <person name="Weingarten R.A."/>
            <person name="Less J."/>
            <person name="Dekker J.P."/>
            <person name="Frank K.M."/>
            <person name="Musser K.A."/>
            <person name="Mcquiston J.R."/>
            <person name="Henderson D.K."/>
            <person name="Lau A.F."/>
            <person name="Palmore T.N."/>
            <person name="Segre J.A."/>
        </authorList>
    </citation>
    <scope>NUCLEOTIDE SEQUENCE [LARGE SCALE GENOMIC DNA]</scope>
    <source>
        <strain evidence="4 7">SK-CDC1_0717</strain>
        <strain evidence="3 6">SK-NIH.Env10_0317</strain>
    </source>
</reference>
<evidence type="ECO:0000313" key="3">
    <source>
        <dbReference type="EMBL" id="RSV01386.1"/>
    </source>
</evidence>
<organism evidence="2 5">
    <name type="scientific">Sphingomonas koreensis</name>
    <dbReference type="NCBI Taxonomy" id="93064"/>
    <lineage>
        <taxon>Bacteria</taxon>
        <taxon>Pseudomonadati</taxon>
        <taxon>Pseudomonadota</taxon>
        <taxon>Alphaproteobacteria</taxon>
        <taxon>Sphingomonadales</taxon>
        <taxon>Sphingomonadaceae</taxon>
        <taxon>Sphingomonas</taxon>
    </lineage>
</organism>
<dbReference type="Proteomes" id="UP000287746">
    <property type="component" value="Unassembled WGS sequence"/>
</dbReference>
<keyword evidence="5" id="KW-1185">Reference proteome</keyword>
<dbReference type="GeneID" id="44132590"/>
<feature type="chain" id="PRO_5041797851" evidence="1">
    <location>
        <begin position="20"/>
        <end position="198"/>
    </location>
</feature>
<dbReference type="AlphaFoldDB" id="A0A1L6J947"/>
<sequence length="198" mass="20737">MPAFAAFGLIAATVGAAQAGPAPSPLFAAFKAACFDVHKFDGVGAAATAAGWVEIAEAQADPRVTAIVAKGREAMRKEAPEAKVSGQMFRQRFDGRDVWLVTSRIETGPRSGKDGGWASGCRAYDLDATAAPSRETIDGWVGATPNTVQANGTASKRRWEPWQPGVSLEITYVPRGHPLGASYGIQGLIFVSQSIGGF</sequence>
<dbReference type="OrthoDB" id="333076at2"/>
<name>A0A1L6J947_9SPHN</name>